<name>A0A1H3MDL9_9MICO</name>
<dbReference type="STRING" id="381665.SAMN05216554_1377"/>
<evidence type="ECO:0000313" key="1">
    <source>
        <dbReference type="EMBL" id="SDY74673.1"/>
    </source>
</evidence>
<accession>A0A1H3MDL9</accession>
<dbReference type="OrthoDB" id="5117671at2"/>
<protein>
    <recommendedName>
        <fullName evidence="3">Lipoprotein</fullName>
    </recommendedName>
</protein>
<dbReference type="EMBL" id="FNPZ01000001">
    <property type="protein sequence ID" value="SDY74673.1"/>
    <property type="molecule type" value="Genomic_DNA"/>
</dbReference>
<sequence length="275" mass="28715">MVHLRRRGIRPRSASVGGAAVVVLSVALVAALTGCAGPGTDDGQRVADWIAGQDHVIGAESYVSEDPWNKGVDLTVQVEPDIDDDDLIALADAAEKRARDAGWDNPFLSYDLGNGRSFSNLGGRATLDVFLGIRDDDHYVIASARGNGDCGGIFCVTVDADDPGALLAEVDHLLELADRAGGVQTNLTFTASSADGTARVSAEPSAPIDEAVEIWQRLAATVPIEQGGAWSIEPVGDLPPLQTLELTVPDEAAKAQIDAVAAAQTRVDVRVTVTP</sequence>
<dbReference type="RefSeq" id="WP_139256640.1">
    <property type="nucleotide sequence ID" value="NZ_FNPZ01000001.1"/>
</dbReference>
<evidence type="ECO:0008006" key="3">
    <source>
        <dbReference type="Google" id="ProtNLM"/>
    </source>
</evidence>
<reference evidence="1 2" key="1">
    <citation type="submission" date="2016-10" db="EMBL/GenBank/DDBJ databases">
        <authorList>
            <person name="de Groot N.N."/>
        </authorList>
    </citation>
    <scope>NUCLEOTIDE SEQUENCE [LARGE SCALE GENOMIC DNA]</scope>
    <source>
        <strain evidence="1 2">CGMCC 4.3491</strain>
    </source>
</reference>
<proteinExistence type="predicted"/>
<gene>
    <name evidence="1" type="ORF">SAMN05216554_1377</name>
</gene>
<dbReference type="Proteomes" id="UP000198891">
    <property type="component" value="Unassembled WGS sequence"/>
</dbReference>
<evidence type="ECO:0000313" key="2">
    <source>
        <dbReference type="Proteomes" id="UP000198891"/>
    </source>
</evidence>
<keyword evidence="2" id="KW-1185">Reference proteome</keyword>
<dbReference type="PROSITE" id="PS51257">
    <property type="entry name" value="PROKAR_LIPOPROTEIN"/>
    <property type="match status" value="1"/>
</dbReference>
<organism evidence="1 2">
    <name type="scientific">Herbiconiux ginsengi</name>
    <dbReference type="NCBI Taxonomy" id="381665"/>
    <lineage>
        <taxon>Bacteria</taxon>
        <taxon>Bacillati</taxon>
        <taxon>Actinomycetota</taxon>
        <taxon>Actinomycetes</taxon>
        <taxon>Micrococcales</taxon>
        <taxon>Microbacteriaceae</taxon>
        <taxon>Herbiconiux</taxon>
    </lineage>
</organism>
<dbReference type="AlphaFoldDB" id="A0A1H3MDL9"/>